<evidence type="ECO:0000313" key="5">
    <source>
        <dbReference type="EMBL" id="EJF91686.1"/>
    </source>
</evidence>
<dbReference type="HOGENOM" id="CLU_316616_0_0_5"/>
<keyword evidence="3" id="KW-0472">Membrane</keyword>
<feature type="region of interest" description="Disordered" evidence="2">
    <location>
        <begin position="538"/>
        <end position="565"/>
    </location>
</feature>
<evidence type="ECO:0000259" key="4">
    <source>
        <dbReference type="Pfam" id="PF20155"/>
    </source>
</evidence>
<accession>J0QZT2</accession>
<feature type="transmembrane region" description="Helical" evidence="3">
    <location>
        <begin position="288"/>
        <end position="309"/>
    </location>
</feature>
<dbReference type="RefSeq" id="WP_008037339.1">
    <property type="nucleotide sequence ID" value="NZ_JH725147.1"/>
</dbReference>
<feature type="compositionally biased region" description="Basic and acidic residues" evidence="2">
    <location>
        <begin position="538"/>
        <end position="551"/>
    </location>
</feature>
<evidence type="ECO:0000256" key="1">
    <source>
        <dbReference type="SAM" id="Coils"/>
    </source>
</evidence>
<feature type="compositionally biased region" description="Polar residues" evidence="2">
    <location>
        <begin position="553"/>
        <end position="565"/>
    </location>
</feature>
<dbReference type="eggNOG" id="COG5185">
    <property type="taxonomic scope" value="Bacteria"/>
</dbReference>
<dbReference type="eggNOG" id="COG3941">
    <property type="taxonomic scope" value="Bacteria"/>
</dbReference>
<keyword evidence="3" id="KW-0812">Transmembrane</keyword>
<dbReference type="eggNOG" id="COG3064">
    <property type="taxonomic scope" value="Bacteria"/>
</dbReference>
<feature type="domain" description="Tape measure protein N-terminal" evidence="4">
    <location>
        <begin position="80"/>
        <end position="269"/>
    </location>
</feature>
<gene>
    <name evidence="5" type="ORF">ME5_00065</name>
</gene>
<comment type="caution">
    <text evidence="5">The sequence shown here is derived from an EMBL/GenBank/DDBJ whole genome shotgun (WGS) entry which is preliminary data.</text>
</comment>
<dbReference type="InterPro" id="IPR013491">
    <property type="entry name" value="Tape_meas_N"/>
</dbReference>
<keyword evidence="6" id="KW-1185">Reference proteome</keyword>
<sequence>MSQTDDARLAVLLEARLNDFERSLNRAQKTFASRASSMEKTAERTRKKIEGTFSGLGNNLLSTVSRFALPIIGIGSIAGLTKYADTWSDLNARLANSTGSTEAAAATMQRLSDVADRTYSSLETTVNSFIENSRALKDLGLNTKQQLDYTEALNNALVVSAARGERARAVQNALSKAMAAGRLSGQNLNTVIQSGGRVAEVLADEMGVTVSQLAVLGRQGKITGDVIFSALIKNMAKLREEAENMPSTIEDGFQRLGNALLKFVGSLDQATGITGAVANGLIFISENMGAIATGAAAAAVVLLSTNTAYISSLKRVIATQVAAIATNPYLLIAAAIGTAVTALVAFSDEIKPIKGEMGTLSDYSAVIWDDIKTQVGEAWKVISDLTHKLIDMITQGLEGMGLSWEDVMKGIKKYYNTIIGLFLGMAKGFITTFTKLPQAIADGVISSMNRMIQLVEDGLNSIIRATNKAISAINNISGVVGVEVGVIAEINLQKLENRFAGAGRRAAEAYQDAFNQLNRDFIGDSDWIDHTRRRANERAEARNKKLEEEQAKASLSKNSSGGQSTISDLDKEIAKIKEHTKALQDQAKIQAQIDPLANDYEYTLTKLTTIQQLYNAATKAGLTVTPEMAQSFEVLAEKAAQAEVEVNKIKAAQDELVKKIAEVKDISRDMTRTFIDGMIDGKSATEALGDAVLRLGQRLLDAGLDSIFDTIFQSAGGRKGGGFLSGILGFDKGGYTGDGGKYQPAGIVHKGEVVWSQSDVKKWGGARAVDAMRRGYAHGGIAGMPSRMAIPNIPSPSFLRTMSQDTQRAIKVDVTPSPYFDVKVSEISDQRIRSAAPTIINQSVSQSDRKFAQNYQDSLDRSIL</sequence>
<dbReference type="AlphaFoldDB" id="J0QZT2"/>
<evidence type="ECO:0000256" key="2">
    <source>
        <dbReference type="SAM" id="MobiDB-lite"/>
    </source>
</evidence>
<dbReference type="Proteomes" id="UP000008952">
    <property type="component" value="Unassembled WGS sequence"/>
</dbReference>
<feature type="coiled-coil region" evidence="1">
    <location>
        <begin position="632"/>
        <end position="669"/>
    </location>
</feature>
<name>J0QZT2_9HYPH</name>
<dbReference type="OrthoDB" id="38641at2"/>
<keyword evidence="1" id="KW-0175">Coiled coil</keyword>
<feature type="transmembrane region" description="Helical" evidence="3">
    <location>
        <begin position="321"/>
        <end position="346"/>
    </location>
</feature>
<dbReference type="STRING" id="1094558.ME5_00065"/>
<keyword evidence="3" id="KW-1133">Transmembrane helix</keyword>
<proteinExistence type="predicted"/>
<dbReference type="EMBL" id="AIMB01000001">
    <property type="protein sequence ID" value="EJF91686.1"/>
    <property type="molecule type" value="Genomic_DNA"/>
</dbReference>
<dbReference type="NCBIfam" id="TIGR02675">
    <property type="entry name" value="tape_meas_nterm"/>
    <property type="match status" value="1"/>
</dbReference>
<evidence type="ECO:0000313" key="6">
    <source>
        <dbReference type="Proteomes" id="UP000008952"/>
    </source>
</evidence>
<evidence type="ECO:0000256" key="3">
    <source>
        <dbReference type="SAM" id="Phobius"/>
    </source>
</evidence>
<reference evidence="5 6" key="1">
    <citation type="submission" date="2012-03" db="EMBL/GenBank/DDBJ databases">
        <title>The Genome Sequence of Bartonella tamiae Th239.</title>
        <authorList>
            <consortium name="The Broad Institute Genome Sequencing Platform"/>
            <consortium name="The Broad Institute Genome Sequencing Center for Infectious Disease"/>
            <person name="Feldgarden M."/>
            <person name="Kirby J."/>
            <person name="Kosoy M."/>
            <person name="Birtles R."/>
            <person name="Probert W.S."/>
            <person name="Chiaraviglio L."/>
            <person name="Young S.K."/>
            <person name="Zeng Q."/>
            <person name="Gargeya S."/>
            <person name="Fitzgerald M."/>
            <person name="Haas B."/>
            <person name="Abouelleil A."/>
            <person name="Alvarado L."/>
            <person name="Arachchi H.M."/>
            <person name="Berlin A."/>
            <person name="Chapman S.B."/>
            <person name="Gearin G."/>
            <person name="Goldberg J."/>
            <person name="Griggs A."/>
            <person name="Gujja S."/>
            <person name="Hansen M."/>
            <person name="Heiman D."/>
            <person name="Howarth C."/>
            <person name="Larimer J."/>
            <person name="Lui A."/>
            <person name="MacDonald P.J.P."/>
            <person name="McCowen C."/>
            <person name="Montmayeur A."/>
            <person name="Murphy C."/>
            <person name="Neiman D."/>
            <person name="Pearson M."/>
            <person name="Priest M."/>
            <person name="Roberts A."/>
            <person name="Saif S."/>
            <person name="Shea T."/>
            <person name="Sisk P."/>
            <person name="Stolte C."/>
            <person name="Sykes S."/>
            <person name="Wortman J."/>
            <person name="Nusbaum C."/>
            <person name="Birren B."/>
        </authorList>
    </citation>
    <scope>NUCLEOTIDE SEQUENCE [LARGE SCALE GENOMIC DNA]</scope>
    <source>
        <strain evidence="5 6">Th239</strain>
    </source>
</reference>
<organism evidence="5 6">
    <name type="scientific">Bartonella tamiae Th239</name>
    <dbReference type="NCBI Taxonomy" id="1094558"/>
    <lineage>
        <taxon>Bacteria</taxon>
        <taxon>Pseudomonadati</taxon>
        <taxon>Pseudomonadota</taxon>
        <taxon>Alphaproteobacteria</taxon>
        <taxon>Hyphomicrobiales</taxon>
        <taxon>Bartonellaceae</taxon>
        <taxon>Bartonella</taxon>
    </lineage>
</organism>
<protein>
    <submittedName>
        <fullName evidence="5">Tape measure domain-containing protein</fullName>
    </submittedName>
</protein>
<dbReference type="PATRIC" id="fig|1094558.3.peg.66"/>
<dbReference type="Pfam" id="PF20155">
    <property type="entry name" value="TMP_3"/>
    <property type="match status" value="1"/>
</dbReference>